<evidence type="ECO:0000313" key="4">
    <source>
        <dbReference type="Proteomes" id="UP000379076"/>
    </source>
</evidence>
<organism evidence="2 3">
    <name type="scientific">Listeria monocytogenes</name>
    <dbReference type="NCBI Taxonomy" id="1639"/>
    <lineage>
        <taxon>Bacteria</taxon>
        <taxon>Bacillati</taxon>
        <taxon>Bacillota</taxon>
        <taxon>Bacilli</taxon>
        <taxon>Bacillales</taxon>
        <taxon>Listeriaceae</taxon>
        <taxon>Listeria</taxon>
    </lineage>
</organism>
<accession>A0A461Q2F7</accession>
<dbReference type="AlphaFoldDB" id="A0A461Q2F7"/>
<dbReference type="EMBL" id="AAAQQZ010000007">
    <property type="protein sequence ID" value="EAE1339814.1"/>
    <property type="molecule type" value="Genomic_DNA"/>
</dbReference>
<dbReference type="EMBL" id="AABAGT010000029">
    <property type="protein sequence ID" value="EAG0868459.1"/>
    <property type="molecule type" value="Genomic_DNA"/>
</dbReference>
<dbReference type="RefSeq" id="WP_003731578.1">
    <property type="nucleotide sequence ID" value="NZ_CP168857.1"/>
</dbReference>
<evidence type="ECO:0000313" key="1">
    <source>
        <dbReference type="EMBL" id="EAE1339814.1"/>
    </source>
</evidence>
<dbReference type="Proteomes" id="UP000358545">
    <property type="component" value="Unassembled WGS sequence"/>
</dbReference>
<proteinExistence type="predicted"/>
<sequence>MKKLLLFLMVGVITFTAGFLSFGESAKAAMPVQKTKWVVEKKESKPVTYGSWTTLLERNSGTSGSITIKFSKERSNSYSGSIAGSKKDFSAQVGFDVTKKSTVAVDDLHTGLSKKKTYLAQYITRTLNYKVTQRMYCQLKVGGPWYKSKNTQVVNVKKQDGFNTRVKAK</sequence>
<protein>
    <submittedName>
        <fullName evidence="2">Uncharacterized protein</fullName>
    </submittedName>
</protein>
<name>A0A461Q2F7_LISMN</name>
<reference evidence="2 3" key="2">
    <citation type="submission" date="2018-06" db="EMBL/GenBank/DDBJ databases">
        <authorList>
            <consortium name="PulseNet: The National Subtyping Network for Foodborne Disease Surveillance"/>
            <person name="Tarr C.L."/>
            <person name="Trees E."/>
            <person name="Katz L.S."/>
            <person name="Carleton-Romer H.A."/>
            <person name="Stroika S."/>
            <person name="Kucerova Z."/>
            <person name="Roache K.F."/>
            <person name="Sabol A.L."/>
            <person name="Besser J."/>
            <person name="Gerner-Smidt P."/>
        </authorList>
    </citation>
    <scope>NUCLEOTIDE SEQUENCE [LARGE SCALE GENOMIC DNA]</scope>
    <source>
        <strain evidence="2 3">PNUSAL002180</strain>
    </source>
</reference>
<reference evidence="1 4" key="1">
    <citation type="submission" date="2018-06" db="EMBL/GenBank/DDBJ databases">
        <authorList>
            <consortium name="GenomeTrakr: Next Generation Sequencing Network for Food Pathogen Tracability"/>
        </authorList>
    </citation>
    <scope>NUCLEOTIDE SEQUENCE [LARGE SCALE GENOMIC DNA]</scope>
    <source>
        <strain evidence="1 4">FDA00006494</strain>
    </source>
</reference>
<evidence type="ECO:0000313" key="3">
    <source>
        <dbReference type="Proteomes" id="UP000358545"/>
    </source>
</evidence>
<dbReference type="Proteomes" id="UP000379076">
    <property type="component" value="Unassembled WGS sequence"/>
</dbReference>
<evidence type="ECO:0000313" key="2">
    <source>
        <dbReference type="EMBL" id="EAG0868459.1"/>
    </source>
</evidence>
<gene>
    <name evidence="2" type="ORF">A8L61_14405</name>
    <name evidence="1" type="ORF">ART25_12915</name>
</gene>
<comment type="caution">
    <text evidence="2">The sequence shown here is derived from an EMBL/GenBank/DDBJ whole genome shotgun (WGS) entry which is preliminary data.</text>
</comment>